<protein>
    <submittedName>
        <fullName evidence="1">Uncharacterized protein</fullName>
    </submittedName>
</protein>
<proteinExistence type="predicted"/>
<dbReference type="EMBL" id="JAHWDP010000002">
    <property type="protein sequence ID" value="MBW2937868.1"/>
    <property type="molecule type" value="Genomic_DNA"/>
</dbReference>
<comment type="caution">
    <text evidence="1">The sequence shown here is derived from an EMBL/GenBank/DDBJ whole genome shotgun (WGS) entry which is preliminary data.</text>
</comment>
<keyword evidence="2" id="KW-1185">Reference proteome</keyword>
<evidence type="ECO:0000313" key="2">
    <source>
        <dbReference type="Proteomes" id="UP001138686"/>
    </source>
</evidence>
<gene>
    <name evidence="1" type="ORF">KXJ69_07090</name>
</gene>
<evidence type="ECO:0000313" key="1">
    <source>
        <dbReference type="EMBL" id="MBW2937868.1"/>
    </source>
</evidence>
<dbReference type="Proteomes" id="UP001138686">
    <property type="component" value="Unassembled WGS sequence"/>
</dbReference>
<dbReference type="AlphaFoldDB" id="A0A9X1FP89"/>
<organism evidence="1 2">
    <name type="scientific">Halomarinibacterium sedimenti</name>
    <dbReference type="NCBI Taxonomy" id="2857106"/>
    <lineage>
        <taxon>Bacteria</taxon>
        <taxon>Pseudomonadati</taxon>
        <taxon>Bacteroidota</taxon>
        <taxon>Flavobacteriia</taxon>
        <taxon>Flavobacteriales</taxon>
        <taxon>Flavobacteriaceae</taxon>
        <taxon>Halomarinibacterium</taxon>
    </lineage>
</organism>
<dbReference type="RefSeq" id="WP_219052295.1">
    <property type="nucleotide sequence ID" value="NZ_JAHWDP010000002.1"/>
</dbReference>
<name>A0A9X1FP89_9FLAO</name>
<sequence length="161" mass="18140">MANITHNLIDQTLDPATLSEIENHLNAVEALLPKKALTADERKKYRGLDVRNLAFVEAALKVQKTLPLTVLPDPMKSEGMEKDLTLYKQANKINSRINHIARLLLDVERIVAHEAYSMALAHYKLYQVGNKLGLPNAKTAVEQMEWRFKSHGGGRKKDDSL</sequence>
<accession>A0A9X1FP89</accession>
<reference evidence="1" key="1">
    <citation type="submission" date="2021-07" db="EMBL/GenBank/DDBJ databases">
        <title>Aureisphaera sp. CAU 1614 isolated from sea sediment.</title>
        <authorList>
            <person name="Kim W."/>
        </authorList>
    </citation>
    <scope>NUCLEOTIDE SEQUENCE</scope>
    <source>
        <strain evidence="1">CAU 1614</strain>
    </source>
</reference>